<accession>M1DEF3</accession>
<dbReference type="AlphaFoldDB" id="M1DEF3"/>
<organism evidence="4 5">
    <name type="scientific">Solanum tuberosum</name>
    <name type="common">Potato</name>
    <dbReference type="NCBI Taxonomy" id="4113"/>
    <lineage>
        <taxon>Eukaryota</taxon>
        <taxon>Viridiplantae</taxon>
        <taxon>Streptophyta</taxon>
        <taxon>Embryophyta</taxon>
        <taxon>Tracheophyta</taxon>
        <taxon>Spermatophyta</taxon>
        <taxon>Magnoliopsida</taxon>
        <taxon>eudicotyledons</taxon>
        <taxon>Gunneridae</taxon>
        <taxon>Pentapetalae</taxon>
        <taxon>asterids</taxon>
        <taxon>lamiids</taxon>
        <taxon>Solanales</taxon>
        <taxon>Solanaceae</taxon>
        <taxon>Solanoideae</taxon>
        <taxon>Solaneae</taxon>
        <taxon>Solanum</taxon>
    </lineage>
</organism>
<evidence type="ECO:0000259" key="3">
    <source>
        <dbReference type="PROSITE" id="PS50158"/>
    </source>
</evidence>
<feature type="region of interest" description="Disordered" evidence="2">
    <location>
        <begin position="50"/>
        <end position="85"/>
    </location>
</feature>
<proteinExistence type="predicted"/>
<sequence length="229" mass="25472">MSRFVTGVSDFVKEECRTAMLHGDMNISRLVVYEQSIKESKMTRVRKDLKRGRYEDQGQPRFENRAPNLDLSSAPKVNHEGGGGSQIAKPTCSTCGKKHFGKCLSGTSGCYGCGKNDHKVRDCPNIVVKGRNAKQAPYNGPSVDGQVRNRFYRGPAPPIATKWLRIADLLHQWPRSGSASLRHRGLYCLEFNFLITCGNTSASRSCFSTKSANIKLKLDLFKKVQLNEG</sequence>
<evidence type="ECO:0000313" key="5">
    <source>
        <dbReference type="Proteomes" id="UP000011115"/>
    </source>
</evidence>
<evidence type="ECO:0000256" key="1">
    <source>
        <dbReference type="PROSITE-ProRule" id="PRU00047"/>
    </source>
</evidence>
<dbReference type="GO" id="GO:0003676">
    <property type="term" value="F:nucleic acid binding"/>
    <property type="evidence" value="ECO:0007669"/>
    <property type="project" value="InterPro"/>
</dbReference>
<dbReference type="PROSITE" id="PS50158">
    <property type="entry name" value="ZF_CCHC"/>
    <property type="match status" value="1"/>
</dbReference>
<dbReference type="PaxDb" id="4113-PGSC0003DMT400087728"/>
<dbReference type="InParanoid" id="M1DEF3"/>
<keyword evidence="5" id="KW-1185">Reference proteome</keyword>
<protein>
    <submittedName>
        <fullName evidence="4">Gag-pol polyprotein</fullName>
    </submittedName>
</protein>
<dbReference type="HOGENOM" id="CLU_043741_3_1_1"/>
<keyword evidence="1" id="KW-0862">Zinc</keyword>
<reference evidence="4" key="2">
    <citation type="submission" date="2015-06" db="UniProtKB">
        <authorList>
            <consortium name="EnsemblPlants"/>
        </authorList>
    </citation>
    <scope>IDENTIFICATION</scope>
    <source>
        <strain evidence="4">DM1-3 516 R44</strain>
    </source>
</reference>
<dbReference type="eggNOG" id="ENOG502SWDS">
    <property type="taxonomic scope" value="Eukaryota"/>
</dbReference>
<dbReference type="EnsemblPlants" id="PGSC0003DMT400087728">
    <property type="protein sequence ID" value="PGSC0003DMT400087728"/>
    <property type="gene ID" value="PGSC0003DMG400037299"/>
</dbReference>
<dbReference type="GO" id="GO:0008270">
    <property type="term" value="F:zinc ion binding"/>
    <property type="evidence" value="ECO:0007669"/>
    <property type="project" value="UniProtKB-KW"/>
</dbReference>
<evidence type="ECO:0000256" key="2">
    <source>
        <dbReference type="SAM" id="MobiDB-lite"/>
    </source>
</evidence>
<dbReference type="Gene3D" id="4.10.60.10">
    <property type="entry name" value="Zinc finger, CCHC-type"/>
    <property type="match status" value="1"/>
</dbReference>
<dbReference type="Gramene" id="PGSC0003DMT400087728">
    <property type="protein sequence ID" value="PGSC0003DMT400087728"/>
    <property type="gene ID" value="PGSC0003DMG400037299"/>
</dbReference>
<feature type="compositionally biased region" description="Basic and acidic residues" evidence="2">
    <location>
        <begin position="50"/>
        <end position="64"/>
    </location>
</feature>
<name>M1DEF3_SOLTU</name>
<dbReference type="InterPro" id="IPR001878">
    <property type="entry name" value="Znf_CCHC"/>
</dbReference>
<feature type="domain" description="CCHC-type" evidence="3">
    <location>
        <begin position="110"/>
        <end position="125"/>
    </location>
</feature>
<evidence type="ECO:0000313" key="4">
    <source>
        <dbReference type="EnsemblPlants" id="PGSC0003DMT400087728"/>
    </source>
</evidence>
<dbReference type="PANTHER" id="PTHR34482:SF57">
    <property type="entry name" value="RETROTRANSPOSON GAG DOMAIN-CONTAINING PROTEIN"/>
    <property type="match status" value="1"/>
</dbReference>
<dbReference type="PANTHER" id="PTHR34482">
    <property type="entry name" value="DNA DAMAGE-INDUCIBLE PROTEIN 1-LIKE"/>
    <property type="match status" value="1"/>
</dbReference>
<keyword evidence="1" id="KW-0479">Metal-binding</keyword>
<keyword evidence="1" id="KW-0863">Zinc-finger</keyword>
<dbReference type="Proteomes" id="UP000011115">
    <property type="component" value="Unassembled WGS sequence"/>
</dbReference>
<dbReference type="SMART" id="SM00343">
    <property type="entry name" value="ZnF_C2HC"/>
    <property type="match status" value="1"/>
</dbReference>
<reference evidence="5" key="1">
    <citation type="journal article" date="2011" name="Nature">
        <title>Genome sequence and analysis of the tuber crop potato.</title>
        <authorList>
            <consortium name="The Potato Genome Sequencing Consortium"/>
        </authorList>
    </citation>
    <scope>NUCLEOTIDE SEQUENCE [LARGE SCALE GENOMIC DNA]</scope>
    <source>
        <strain evidence="5">cv. DM1-3 516 R44</strain>
    </source>
</reference>